<reference evidence="1 2" key="1">
    <citation type="journal article" date="2023" name="Microbiol. Spectr.">
        <title>Symbiosis of Carpenter Bees with Uncharacterized Lactic Acid Bacteria Showing NAD Auxotrophy.</title>
        <authorList>
            <person name="Kawasaki S."/>
            <person name="Ozawa K."/>
            <person name="Mori T."/>
            <person name="Yamamoto A."/>
            <person name="Ito M."/>
            <person name="Ohkuma M."/>
            <person name="Sakamoto M."/>
            <person name="Matsutani M."/>
        </authorList>
    </citation>
    <scope>NUCLEOTIDE SEQUENCE [LARGE SCALE GENOMIC DNA]</scope>
    <source>
        <strain evidence="1 2">Kim37-2</strain>
    </source>
</reference>
<evidence type="ECO:0000313" key="2">
    <source>
        <dbReference type="Proteomes" id="UP001321766"/>
    </source>
</evidence>
<dbReference type="EMBL" id="AP026798">
    <property type="protein sequence ID" value="BDR52919.1"/>
    <property type="molecule type" value="Genomic_DNA"/>
</dbReference>
<keyword evidence="2" id="KW-1185">Reference proteome</keyword>
<gene>
    <name evidence="1" type="ORF">KIM372_08260</name>
</gene>
<evidence type="ECO:0000313" key="1">
    <source>
        <dbReference type="EMBL" id="BDR52919.1"/>
    </source>
</evidence>
<name>A0ABM8B7S8_9BIFI</name>
<sequence>MSLYSRLFASEGELSLVSLHYSGLPLTAMAYYFKQGEECYTLVLKPHNGL</sequence>
<accession>A0ABM8B7S8</accession>
<dbReference type="Proteomes" id="UP001321766">
    <property type="component" value="Chromosome"/>
</dbReference>
<organism evidence="1 2">
    <name type="scientific">Bombiscardovia nodaiensis</name>
    <dbReference type="NCBI Taxonomy" id="2932181"/>
    <lineage>
        <taxon>Bacteria</taxon>
        <taxon>Bacillati</taxon>
        <taxon>Actinomycetota</taxon>
        <taxon>Actinomycetes</taxon>
        <taxon>Bifidobacteriales</taxon>
        <taxon>Bifidobacteriaceae</taxon>
        <taxon>Bombiscardovia</taxon>
    </lineage>
</organism>
<protein>
    <submittedName>
        <fullName evidence="1">Uncharacterized protein</fullName>
    </submittedName>
</protein>
<proteinExistence type="predicted"/>